<dbReference type="Proteomes" id="UP000005408">
    <property type="component" value="Unassembled WGS sequence"/>
</dbReference>
<dbReference type="Gene3D" id="3.30.1120.10">
    <property type="match status" value="1"/>
</dbReference>
<dbReference type="AlphaFoldDB" id="A0A8W8HSW6"/>
<dbReference type="PANTHER" id="PTHR10342">
    <property type="entry name" value="ARYLSULFATASE"/>
    <property type="match status" value="1"/>
</dbReference>
<dbReference type="EnsemblMetazoa" id="G10881.1">
    <property type="protein sequence ID" value="G10881.1:cds"/>
    <property type="gene ID" value="G10881"/>
</dbReference>
<evidence type="ECO:0000256" key="3">
    <source>
        <dbReference type="ARBA" id="ARBA00023180"/>
    </source>
</evidence>
<evidence type="ECO:0000313" key="5">
    <source>
        <dbReference type="Proteomes" id="UP000005408"/>
    </source>
</evidence>
<dbReference type="InterPro" id="IPR047115">
    <property type="entry name" value="ARSB"/>
</dbReference>
<accession>A0A8W8HSW6</accession>
<evidence type="ECO:0008006" key="6">
    <source>
        <dbReference type="Google" id="ProtNLM"/>
    </source>
</evidence>
<keyword evidence="2" id="KW-0106">Calcium</keyword>
<organism evidence="4 5">
    <name type="scientific">Magallana gigas</name>
    <name type="common">Pacific oyster</name>
    <name type="synonym">Crassostrea gigas</name>
    <dbReference type="NCBI Taxonomy" id="29159"/>
    <lineage>
        <taxon>Eukaryota</taxon>
        <taxon>Metazoa</taxon>
        <taxon>Spiralia</taxon>
        <taxon>Lophotrochozoa</taxon>
        <taxon>Mollusca</taxon>
        <taxon>Bivalvia</taxon>
        <taxon>Autobranchia</taxon>
        <taxon>Pteriomorphia</taxon>
        <taxon>Ostreida</taxon>
        <taxon>Ostreoidea</taxon>
        <taxon>Ostreidae</taxon>
        <taxon>Magallana</taxon>
    </lineage>
</organism>
<evidence type="ECO:0000256" key="2">
    <source>
        <dbReference type="ARBA" id="ARBA00022837"/>
    </source>
</evidence>
<proteinExistence type="predicted"/>
<evidence type="ECO:0000256" key="1">
    <source>
        <dbReference type="ARBA" id="ARBA00022723"/>
    </source>
</evidence>
<dbReference type="OMA" id="FEPNIND"/>
<keyword evidence="3" id="KW-0325">Glycoprotein</keyword>
<dbReference type="GO" id="GO:0008484">
    <property type="term" value="F:sulfuric ester hydrolase activity"/>
    <property type="evidence" value="ECO:0007669"/>
    <property type="project" value="InterPro"/>
</dbReference>
<evidence type="ECO:0000313" key="4">
    <source>
        <dbReference type="EnsemblMetazoa" id="G10881.1:cds"/>
    </source>
</evidence>
<dbReference type="Gene3D" id="3.40.720.10">
    <property type="entry name" value="Alkaline Phosphatase, subunit A"/>
    <property type="match status" value="1"/>
</dbReference>
<protein>
    <recommendedName>
        <fullName evidence="6">Arylsulfatase B</fullName>
    </recommendedName>
</protein>
<dbReference type="SUPFAM" id="SSF53649">
    <property type="entry name" value="Alkaline phosphatase-like"/>
    <property type="match status" value="1"/>
</dbReference>
<keyword evidence="5" id="KW-1185">Reference proteome</keyword>
<name>A0A8W8HSW6_MAGGI</name>
<reference evidence="4" key="1">
    <citation type="submission" date="2022-08" db="UniProtKB">
        <authorList>
            <consortium name="EnsemblMetazoa"/>
        </authorList>
    </citation>
    <scope>IDENTIFICATION</scope>
    <source>
        <strain evidence="4">05x7-T-G4-1.051#20</strain>
    </source>
</reference>
<dbReference type="InterPro" id="IPR017850">
    <property type="entry name" value="Alkaline_phosphatase_core_sf"/>
</dbReference>
<sequence length="160" mass="18181">MPTVLSAAVGTPDPKLDGIDQRDSLRKAGESKRTEFIYSIDDLKLENCGHAAIRMGVFMLIDGYPGAYQDWYKPHQVVSDLYEDVSINYTRPFVDEMMLLNVKDDPNEHVDLSKKYPDIVIKLKSRLEYSHKQNVTANYPNISPFSAPSKYGGFWSPGWC</sequence>
<dbReference type="PANTHER" id="PTHR10342:SF273">
    <property type="entry name" value="RE14504P"/>
    <property type="match status" value="1"/>
</dbReference>
<dbReference type="GO" id="GO:0046872">
    <property type="term" value="F:metal ion binding"/>
    <property type="evidence" value="ECO:0007669"/>
    <property type="project" value="UniProtKB-KW"/>
</dbReference>
<keyword evidence="1" id="KW-0479">Metal-binding</keyword>